<dbReference type="EMBL" id="JAAAHW010006309">
    <property type="protein sequence ID" value="KAF9963252.1"/>
    <property type="molecule type" value="Genomic_DNA"/>
</dbReference>
<evidence type="ECO:0000259" key="2">
    <source>
        <dbReference type="Pfam" id="PF24436"/>
    </source>
</evidence>
<reference evidence="3" key="1">
    <citation type="journal article" date="2020" name="Fungal Divers.">
        <title>Resolving the Mortierellaceae phylogeny through synthesis of multi-gene phylogenetics and phylogenomics.</title>
        <authorList>
            <person name="Vandepol N."/>
            <person name="Liber J."/>
            <person name="Desiro A."/>
            <person name="Na H."/>
            <person name="Kennedy M."/>
            <person name="Barry K."/>
            <person name="Grigoriev I.V."/>
            <person name="Miller A.N."/>
            <person name="O'Donnell K."/>
            <person name="Stajich J.E."/>
            <person name="Bonito G."/>
        </authorList>
    </citation>
    <scope>NUCLEOTIDE SEQUENCE</scope>
    <source>
        <strain evidence="3">MES-2147</strain>
    </source>
</reference>
<dbReference type="SUPFAM" id="SSF48371">
    <property type="entry name" value="ARM repeat"/>
    <property type="match status" value="1"/>
</dbReference>
<name>A0A9P6J8V0_9FUNG</name>
<proteinExistence type="inferred from homology"/>
<dbReference type="GO" id="GO:0032039">
    <property type="term" value="C:integrator complex"/>
    <property type="evidence" value="ECO:0007669"/>
    <property type="project" value="InterPro"/>
</dbReference>
<feature type="domain" description="Integrator complex subunit 7 N-terminal" evidence="2">
    <location>
        <begin position="67"/>
        <end position="523"/>
    </location>
</feature>
<dbReference type="OrthoDB" id="275783at2759"/>
<dbReference type="GO" id="GO:0034472">
    <property type="term" value="P:snRNA 3'-end processing"/>
    <property type="evidence" value="ECO:0007669"/>
    <property type="project" value="TreeGrafter"/>
</dbReference>
<dbReference type="PANTHER" id="PTHR13322:SF2">
    <property type="entry name" value="INTEGRATOR COMPLEX SUBUNIT 7"/>
    <property type="match status" value="1"/>
</dbReference>
<evidence type="ECO:0000256" key="1">
    <source>
        <dbReference type="ARBA" id="ARBA00008565"/>
    </source>
</evidence>
<gene>
    <name evidence="3" type="ORF">BGZ65_004910</name>
</gene>
<protein>
    <recommendedName>
        <fullName evidence="2">Integrator complex subunit 7 N-terminal domain-containing protein</fullName>
    </recommendedName>
</protein>
<dbReference type="InterPro" id="IPR033060">
    <property type="entry name" value="INTS7"/>
</dbReference>
<dbReference type="Proteomes" id="UP000749646">
    <property type="component" value="Unassembled WGS sequence"/>
</dbReference>
<evidence type="ECO:0000313" key="3">
    <source>
        <dbReference type="EMBL" id="KAF9963252.1"/>
    </source>
</evidence>
<dbReference type="Pfam" id="PF24436">
    <property type="entry name" value="INTS7_N"/>
    <property type="match status" value="1"/>
</dbReference>
<sequence>MAATVRGNASDEGFRRLLELETEYRTQRLADQLHAIASYPHLFDEFPYPVLINSAILKIADYFRNSVLGCMATIVSDRIDVYHNVIHSLDSSEAMEVSAAIYAADMIGAQSQRFCAIVSGKLAFMVRDTKTPLPLRRRLIRIFGHMFEDITLARLARKTCLDILELNQDGEYTVAILRTLTRLASHSLVDVDQQIALLVQRAQDQSNSHLGTRRVALMCLGLLAQRSIEFSPEQIKAKCRDERTVLRAMSTLDKVFRLTGVLTSISLADFGTQTINDYIQATLQILDRSFSTFSSTPPSSRLAAGSKLVVLECYSLLSVILSSYQPMDETESLDNADQTFKDAIKSVTQSMERFLERIWSQGSKQSEGGGQGGVMSSKVDQAKPVLWFLVSLTLREGSAVDVLLMTILRWIDTYKDSSALLAKALLHIARQRPKKVYQLQDIIITHLENHINFPDTDTFTLVYRALLEFSTLNHTSAASSATEAFESRVSLLLEQFGQVDMMEQYTRNHWELYQLARYSLQSGWSSLALVALRNQEKSLTSVSAALWVMVVQTVALIESSLQTAAASASAGENRGRLDLYSQQQMYIKVMGYLEELEAHQVNRAFHLQFCSLRRSYLQTCQSAAATLHLLSTSLLTERQRRQYQTTTTSMLTLAGDEVALYRCADKFNRLAHQYTVLRDSVVVEPMSDSSIFMATSTTTTTTATAAAAAATPQTKALKKSQHSDGAIEVLQTMCLVIAYVIQRVAKILDRASSSNSIIATGDQQQPQEDEEDVFDIDPLLMPLLYLRRKDGHDRIGRDSGTFLDVFRASTQLTLAYMDDHLHGADVDALEVNR</sequence>
<comment type="similarity">
    <text evidence="1">Belongs to the Integrator subunit 7 family.</text>
</comment>
<dbReference type="PANTHER" id="PTHR13322">
    <property type="entry name" value="C1ORF73 PROTEIN"/>
    <property type="match status" value="1"/>
</dbReference>
<keyword evidence="4" id="KW-1185">Reference proteome</keyword>
<accession>A0A9P6J8V0</accession>
<dbReference type="AlphaFoldDB" id="A0A9P6J8V0"/>
<comment type="caution">
    <text evidence="3">The sequence shown here is derived from an EMBL/GenBank/DDBJ whole genome shotgun (WGS) entry which is preliminary data.</text>
</comment>
<dbReference type="InterPro" id="IPR056516">
    <property type="entry name" value="INTS7_N"/>
</dbReference>
<evidence type="ECO:0000313" key="4">
    <source>
        <dbReference type="Proteomes" id="UP000749646"/>
    </source>
</evidence>
<organism evidence="3 4">
    <name type="scientific">Modicella reniformis</name>
    <dbReference type="NCBI Taxonomy" id="1440133"/>
    <lineage>
        <taxon>Eukaryota</taxon>
        <taxon>Fungi</taxon>
        <taxon>Fungi incertae sedis</taxon>
        <taxon>Mucoromycota</taxon>
        <taxon>Mortierellomycotina</taxon>
        <taxon>Mortierellomycetes</taxon>
        <taxon>Mortierellales</taxon>
        <taxon>Mortierellaceae</taxon>
        <taxon>Modicella</taxon>
    </lineage>
</organism>
<dbReference type="InterPro" id="IPR016024">
    <property type="entry name" value="ARM-type_fold"/>
</dbReference>